<gene>
    <name evidence="2" type="ORF">E2C01_054944</name>
</gene>
<comment type="caution">
    <text evidence="2">The sequence shown here is derived from an EMBL/GenBank/DDBJ whole genome shotgun (WGS) entry which is preliminary data.</text>
</comment>
<evidence type="ECO:0000256" key="1">
    <source>
        <dbReference type="SAM" id="Phobius"/>
    </source>
</evidence>
<protein>
    <submittedName>
        <fullName evidence="2">Uncharacterized protein</fullName>
    </submittedName>
</protein>
<keyword evidence="1" id="KW-1133">Transmembrane helix</keyword>
<evidence type="ECO:0000313" key="2">
    <source>
        <dbReference type="EMBL" id="MPC60884.1"/>
    </source>
</evidence>
<reference evidence="2 3" key="1">
    <citation type="submission" date="2019-05" db="EMBL/GenBank/DDBJ databases">
        <title>Another draft genome of Portunus trituberculatus and its Hox gene families provides insights of decapod evolution.</title>
        <authorList>
            <person name="Jeong J.-H."/>
            <person name="Song I."/>
            <person name="Kim S."/>
            <person name="Choi T."/>
            <person name="Kim D."/>
            <person name="Ryu S."/>
            <person name="Kim W."/>
        </authorList>
    </citation>
    <scope>NUCLEOTIDE SEQUENCE [LARGE SCALE GENOMIC DNA]</scope>
    <source>
        <tissue evidence="2">Muscle</tissue>
    </source>
</reference>
<dbReference type="EMBL" id="VSRR010018002">
    <property type="protein sequence ID" value="MPC60884.1"/>
    <property type="molecule type" value="Genomic_DNA"/>
</dbReference>
<sequence>MNIPCIKLMSGDLTFNFHRASMRNPAFTSPSGRPVRCKTNSASLALFWCLAGGAVRGFLLLTCALHQMDSCLPS</sequence>
<organism evidence="2 3">
    <name type="scientific">Portunus trituberculatus</name>
    <name type="common">Swimming crab</name>
    <name type="synonym">Neptunus trituberculatus</name>
    <dbReference type="NCBI Taxonomy" id="210409"/>
    <lineage>
        <taxon>Eukaryota</taxon>
        <taxon>Metazoa</taxon>
        <taxon>Ecdysozoa</taxon>
        <taxon>Arthropoda</taxon>
        <taxon>Crustacea</taxon>
        <taxon>Multicrustacea</taxon>
        <taxon>Malacostraca</taxon>
        <taxon>Eumalacostraca</taxon>
        <taxon>Eucarida</taxon>
        <taxon>Decapoda</taxon>
        <taxon>Pleocyemata</taxon>
        <taxon>Brachyura</taxon>
        <taxon>Eubrachyura</taxon>
        <taxon>Portunoidea</taxon>
        <taxon>Portunidae</taxon>
        <taxon>Portuninae</taxon>
        <taxon>Portunus</taxon>
    </lineage>
</organism>
<keyword evidence="1" id="KW-0472">Membrane</keyword>
<dbReference type="AlphaFoldDB" id="A0A5B7GWB5"/>
<evidence type="ECO:0000313" key="3">
    <source>
        <dbReference type="Proteomes" id="UP000324222"/>
    </source>
</evidence>
<name>A0A5B7GWB5_PORTR</name>
<dbReference type="Proteomes" id="UP000324222">
    <property type="component" value="Unassembled WGS sequence"/>
</dbReference>
<accession>A0A5B7GWB5</accession>
<feature type="transmembrane region" description="Helical" evidence="1">
    <location>
        <begin position="45"/>
        <end position="65"/>
    </location>
</feature>
<keyword evidence="3" id="KW-1185">Reference proteome</keyword>
<keyword evidence="1" id="KW-0812">Transmembrane</keyword>
<proteinExistence type="predicted"/>